<dbReference type="GO" id="GO:0005634">
    <property type="term" value="C:nucleus"/>
    <property type="evidence" value="ECO:0007669"/>
    <property type="project" value="UniProtKB-SubCell"/>
</dbReference>
<evidence type="ECO:0000313" key="13">
    <source>
        <dbReference type="Ensembl" id="ENSSANP00000002600.1"/>
    </source>
</evidence>
<dbReference type="FunFam" id="3.30.160.60:FF:000765">
    <property type="entry name" value="Zinc finger 45-like"/>
    <property type="match status" value="1"/>
</dbReference>
<evidence type="ECO:0000256" key="4">
    <source>
        <dbReference type="ARBA" id="ARBA00022737"/>
    </source>
</evidence>
<comment type="subcellular location">
    <subcellularLocation>
        <location evidence="2">Nucleus</location>
    </subcellularLocation>
</comment>
<evidence type="ECO:0000256" key="2">
    <source>
        <dbReference type="ARBA" id="ARBA00004123"/>
    </source>
</evidence>
<dbReference type="Gene3D" id="3.30.160.60">
    <property type="entry name" value="Classic Zinc Finger"/>
    <property type="match status" value="3"/>
</dbReference>
<dbReference type="FunFam" id="3.30.160.60:FF:000097">
    <property type="entry name" value="Zinc finger protein"/>
    <property type="match status" value="1"/>
</dbReference>
<evidence type="ECO:0000256" key="8">
    <source>
        <dbReference type="ARBA" id="ARBA00023125"/>
    </source>
</evidence>
<evidence type="ECO:0000256" key="9">
    <source>
        <dbReference type="ARBA" id="ARBA00023163"/>
    </source>
</evidence>
<dbReference type="PROSITE" id="PS50157">
    <property type="entry name" value="ZINC_FINGER_C2H2_2"/>
    <property type="match status" value="3"/>
</dbReference>
<name>A0A671K889_9TELE</name>
<keyword evidence="5 11" id="KW-0863">Zinc-finger</keyword>
<evidence type="ECO:0000256" key="7">
    <source>
        <dbReference type="ARBA" id="ARBA00023015"/>
    </source>
</evidence>
<evidence type="ECO:0000313" key="14">
    <source>
        <dbReference type="Proteomes" id="UP000472260"/>
    </source>
</evidence>
<dbReference type="SUPFAM" id="SSF57667">
    <property type="entry name" value="beta-beta-alpha zinc fingers"/>
    <property type="match status" value="2"/>
</dbReference>
<dbReference type="InterPro" id="IPR036236">
    <property type="entry name" value="Znf_C2H2_sf"/>
</dbReference>
<dbReference type="GO" id="GO:0000981">
    <property type="term" value="F:DNA-binding transcription factor activity, RNA polymerase II-specific"/>
    <property type="evidence" value="ECO:0007669"/>
    <property type="project" value="TreeGrafter"/>
</dbReference>
<dbReference type="PANTHER" id="PTHR24394">
    <property type="entry name" value="ZINC FINGER PROTEIN"/>
    <property type="match status" value="1"/>
</dbReference>
<dbReference type="AlphaFoldDB" id="A0A671K889"/>
<evidence type="ECO:0000256" key="10">
    <source>
        <dbReference type="ARBA" id="ARBA00023242"/>
    </source>
</evidence>
<evidence type="ECO:0000256" key="11">
    <source>
        <dbReference type="PROSITE-ProRule" id="PRU00042"/>
    </source>
</evidence>
<dbReference type="InterPro" id="IPR013087">
    <property type="entry name" value="Znf_C2H2_type"/>
</dbReference>
<evidence type="ECO:0000256" key="5">
    <source>
        <dbReference type="ARBA" id="ARBA00022771"/>
    </source>
</evidence>
<dbReference type="Ensembl" id="ENSSANT00000002805.1">
    <property type="protein sequence ID" value="ENSSANP00000002600.1"/>
    <property type="gene ID" value="ENSSANG00000001482.1"/>
</dbReference>
<reference evidence="13" key="2">
    <citation type="submission" date="2025-09" db="UniProtKB">
        <authorList>
            <consortium name="Ensembl"/>
        </authorList>
    </citation>
    <scope>IDENTIFICATION</scope>
</reference>
<keyword evidence="8" id="KW-0238">DNA-binding</keyword>
<evidence type="ECO:0000256" key="3">
    <source>
        <dbReference type="ARBA" id="ARBA00022723"/>
    </source>
</evidence>
<comment type="function">
    <text evidence="1">May be involved in transcriptional regulation.</text>
</comment>
<evidence type="ECO:0000259" key="12">
    <source>
        <dbReference type="PROSITE" id="PS50157"/>
    </source>
</evidence>
<keyword evidence="6" id="KW-0862">Zinc</keyword>
<dbReference type="GO" id="GO:0008270">
    <property type="term" value="F:zinc ion binding"/>
    <property type="evidence" value="ECO:0007669"/>
    <property type="project" value="UniProtKB-KW"/>
</dbReference>
<organism evidence="13 14">
    <name type="scientific">Sinocyclocheilus anshuiensis</name>
    <dbReference type="NCBI Taxonomy" id="1608454"/>
    <lineage>
        <taxon>Eukaryota</taxon>
        <taxon>Metazoa</taxon>
        <taxon>Chordata</taxon>
        <taxon>Craniata</taxon>
        <taxon>Vertebrata</taxon>
        <taxon>Euteleostomi</taxon>
        <taxon>Actinopterygii</taxon>
        <taxon>Neopterygii</taxon>
        <taxon>Teleostei</taxon>
        <taxon>Ostariophysi</taxon>
        <taxon>Cypriniformes</taxon>
        <taxon>Cyprinidae</taxon>
        <taxon>Cyprininae</taxon>
        <taxon>Sinocyclocheilus</taxon>
    </lineage>
</organism>
<dbReference type="Proteomes" id="UP000472260">
    <property type="component" value="Unassembled WGS sequence"/>
</dbReference>
<evidence type="ECO:0000256" key="6">
    <source>
        <dbReference type="ARBA" id="ARBA00022833"/>
    </source>
</evidence>
<dbReference type="GO" id="GO:0003677">
    <property type="term" value="F:DNA binding"/>
    <property type="evidence" value="ECO:0007669"/>
    <property type="project" value="UniProtKB-KW"/>
</dbReference>
<keyword evidence="9" id="KW-0804">Transcription</keyword>
<sequence>MRDPEPCRMKHTQEQTVLIKEKEENGELNEEEEKHYIKAVEKPLSCSQTNQKELKKRRDRVKSFTCTQCGKSLTSNKSFKVHMNIHTGEKPFTCDQCGNSFTKSSNLKEHMNIHTREKLHECDQCGKTFLRASNLKNHLKVHTKEKP</sequence>
<reference evidence="13" key="1">
    <citation type="submission" date="2025-08" db="UniProtKB">
        <authorList>
            <consortium name="Ensembl"/>
        </authorList>
    </citation>
    <scope>IDENTIFICATION</scope>
</reference>
<keyword evidence="3" id="KW-0479">Metal-binding</keyword>
<protein>
    <recommendedName>
        <fullName evidence="12">C2H2-type domain-containing protein</fullName>
    </recommendedName>
</protein>
<feature type="domain" description="C2H2-type" evidence="12">
    <location>
        <begin position="64"/>
        <end position="91"/>
    </location>
</feature>
<dbReference type="PROSITE" id="PS00028">
    <property type="entry name" value="ZINC_FINGER_C2H2_1"/>
    <property type="match status" value="3"/>
</dbReference>
<dbReference type="Pfam" id="PF00096">
    <property type="entry name" value="zf-C2H2"/>
    <property type="match status" value="3"/>
</dbReference>
<dbReference type="PANTHER" id="PTHR24394:SF48">
    <property type="entry name" value="ZINC FINGER PROTEIN 771"/>
    <property type="match status" value="1"/>
</dbReference>
<feature type="domain" description="C2H2-type" evidence="12">
    <location>
        <begin position="120"/>
        <end position="147"/>
    </location>
</feature>
<keyword evidence="14" id="KW-1185">Reference proteome</keyword>
<keyword evidence="7" id="KW-0805">Transcription regulation</keyword>
<keyword evidence="4" id="KW-0677">Repeat</keyword>
<proteinExistence type="predicted"/>
<keyword evidence="10" id="KW-0539">Nucleus</keyword>
<feature type="domain" description="C2H2-type" evidence="12">
    <location>
        <begin position="92"/>
        <end position="119"/>
    </location>
</feature>
<dbReference type="SMART" id="SM00355">
    <property type="entry name" value="ZnF_C2H2"/>
    <property type="match status" value="3"/>
</dbReference>
<dbReference type="FunFam" id="3.30.160.60:FF:002549">
    <property type="entry name" value="Si:ch73-92e7.4"/>
    <property type="match status" value="1"/>
</dbReference>
<accession>A0A671K889</accession>
<evidence type="ECO:0000256" key="1">
    <source>
        <dbReference type="ARBA" id="ARBA00003767"/>
    </source>
</evidence>